<name>B8EQI9_METSB</name>
<dbReference type="AlphaFoldDB" id="B8EQI9"/>
<organism evidence="2 3">
    <name type="scientific">Methylocella silvestris (strain DSM 15510 / CIP 108128 / LMG 27833 / NCIMB 13906 / BL2)</name>
    <dbReference type="NCBI Taxonomy" id="395965"/>
    <lineage>
        <taxon>Bacteria</taxon>
        <taxon>Pseudomonadati</taxon>
        <taxon>Pseudomonadota</taxon>
        <taxon>Alphaproteobacteria</taxon>
        <taxon>Hyphomicrobiales</taxon>
        <taxon>Beijerinckiaceae</taxon>
        <taxon>Methylocella</taxon>
    </lineage>
</organism>
<evidence type="ECO:0000313" key="3">
    <source>
        <dbReference type="Proteomes" id="UP000002257"/>
    </source>
</evidence>
<proteinExistence type="predicted"/>
<evidence type="ECO:0000313" key="2">
    <source>
        <dbReference type="EMBL" id="ACK52202.1"/>
    </source>
</evidence>
<sequence length="83" mass="8832">MNCLRVYALSAALFVMASGGLSANPLAAAPAPDQGVAPAAYPERHEAPIVLGRSIGVRHKTKMHHVRLKPDEIFSDEAPSQND</sequence>
<dbReference type="KEGG" id="msl:Msil_3295"/>
<protein>
    <submittedName>
        <fullName evidence="2">Uncharacterized protein</fullName>
    </submittedName>
</protein>
<evidence type="ECO:0000256" key="1">
    <source>
        <dbReference type="SAM" id="SignalP"/>
    </source>
</evidence>
<gene>
    <name evidence="2" type="ordered locus">Msil_3295</name>
</gene>
<dbReference type="EMBL" id="CP001280">
    <property type="protein sequence ID" value="ACK52202.1"/>
    <property type="molecule type" value="Genomic_DNA"/>
</dbReference>
<keyword evidence="1" id="KW-0732">Signal</keyword>
<dbReference type="Proteomes" id="UP000002257">
    <property type="component" value="Chromosome"/>
</dbReference>
<dbReference type="HOGENOM" id="CLU_2538746_0_0_5"/>
<reference evidence="2 3" key="1">
    <citation type="journal article" date="2010" name="J. Bacteriol.">
        <title>Complete genome sequence of the aerobic facultative methanotroph Methylocella silvestris BL2.</title>
        <authorList>
            <person name="Chen Y."/>
            <person name="Crombie A."/>
            <person name="Rahman M.T."/>
            <person name="Dedysh S.N."/>
            <person name="Liesack W."/>
            <person name="Stott M.B."/>
            <person name="Alam M."/>
            <person name="Theisen A.R."/>
            <person name="Murrell J.C."/>
            <person name="Dunfield P.F."/>
        </authorList>
    </citation>
    <scope>NUCLEOTIDE SEQUENCE [LARGE SCALE GENOMIC DNA]</scope>
    <source>
        <strain evidence="3">DSM 15510 / CIP 108128 / LMG 27833 / NCIMB 13906 / BL2</strain>
    </source>
</reference>
<feature type="signal peptide" evidence="1">
    <location>
        <begin position="1"/>
        <end position="23"/>
    </location>
</feature>
<keyword evidence="3" id="KW-1185">Reference proteome</keyword>
<feature type="chain" id="PRO_5002871771" evidence="1">
    <location>
        <begin position="24"/>
        <end position="83"/>
    </location>
</feature>
<accession>B8EQI9</accession>